<dbReference type="GO" id="GO:0009229">
    <property type="term" value="P:thiamine diphosphate biosynthetic process"/>
    <property type="evidence" value="ECO:0007669"/>
    <property type="project" value="UniProtKB-UniRule"/>
</dbReference>
<comment type="catalytic activity">
    <reaction evidence="8 9 10">
        <text>2-[(2R,5Z)-2-carboxy-4-methylthiazol-5(2H)-ylidene]ethyl phosphate + 4-amino-2-methyl-5-(diphosphooxymethyl)pyrimidine + 2 H(+) = thiamine phosphate + CO2 + diphosphate</text>
        <dbReference type="Rhea" id="RHEA:47844"/>
        <dbReference type="ChEBI" id="CHEBI:15378"/>
        <dbReference type="ChEBI" id="CHEBI:16526"/>
        <dbReference type="ChEBI" id="CHEBI:33019"/>
        <dbReference type="ChEBI" id="CHEBI:37575"/>
        <dbReference type="ChEBI" id="CHEBI:57841"/>
        <dbReference type="ChEBI" id="CHEBI:62899"/>
        <dbReference type="EC" id="2.5.1.3"/>
    </reaction>
</comment>
<dbReference type="InterPro" id="IPR036206">
    <property type="entry name" value="ThiamineP_synth_sf"/>
</dbReference>
<evidence type="ECO:0000256" key="11">
    <source>
        <dbReference type="RuleBase" id="RU004253"/>
    </source>
</evidence>
<dbReference type="AlphaFoldDB" id="A0A2K9PKJ8"/>
<evidence type="ECO:0000256" key="1">
    <source>
        <dbReference type="ARBA" id="ARBA00005165"/>
    </source>
</evidence>
<dbReference type="GO" id="GO:0005737">
    <property type="term" value="C:cytoplasm"/>
    <property type="evidence" value="ECO:0007669"/>
    <property type="project" value="TreeGrafter"/>
</dbReference>
<dbReference type="Gene3D" id="3.20.20.70">
    <property type="entry name" value="Aldolase class I"/>
    <property type="match status" value="1"/>
</dbReference>
<dbReference type="EC" id="2.5.1.3" evidence="9"/>
<feature type="binding site" evidence="9">
    <location>
        <position position="133"/>
    </location>
    <ligand>
        <name>4-amino-2-methyl-5-(diphosphooxymethyl)pyrimidine</name>
        <dbReference type="ChEBI" id="CHEBI:57841"/>
    </ligand>
</feature>
<dbReference type="PANTHER" id="PTHR20857:SF15">
    <property type="entry name" value="THIAMINE-PHOSPHATE SYNTHASE"/>
    <property type="match status" value="1"/>
</dbReference>
<comment type="caution">
    <text evidence="9">Lacks conserved residue(s) required for the propagation of feature annotation.</text>
</comment>
<comment type="function">
    <text evidence="9">Condenses 4-methyl-5-(beta-hydroxyethyl)thiazole monophosphate (THZ-P) and 2-methyl-4-amino-5-hydroxymethyl pyrimidine pyrophosphate (HMP-PP) to form thiamine monophosphate (TMP).</text>
</comment>
<dbReference type="OrthoDB" id="9812206at2"/>
<dbReference type="Pfam" id="PF02581">
    <property type="entry name" value="TMP-TENI"/>
    <property type="match status" value="1"/>
</dbReference>
<dbReference type="InterPro" id="IPR034291">
    <property type="entry name" value="TMP_synthase"/>
</dbReference>
<comment type="cofactor">
    <cofactor evidence="9">
        <name>Mg(2+)</name>
        <dbReference type="ChEBI" id="CHEBI:18420"/>
    </cofactor>
    <text evidence="9">Binds 1 Mg(2+) ion per subunit.</text>
</comment>
<dbReference type="SUPFAM" id="SSF51391">
    <property type="entry name" value="Thiamin phosphate synthase"/>
    <property type="match status" value="1"/>
</dbReference>
<name>A0A2K9PKJ8_9FLAO</name>
<keyword evidence="3 9" id="KW-0479">Metal-binding</keyword>
<sequence length="216" mass="24015">MLPKLHYISQGHTAKEHLENIQRACTSGAELVQLRLKNTSEKKILKAAEEAREITSHYQTRLIINDHYKIAKKVKADGVHLGKNDTCPTTARKDLDPWQIIGGTANTLEDCEKLIEKKVNYIGMGPFRFTTTKNNLSPILGTNGYLTILETLQTDTPIIAIGGITLKDVPELLKTGIHGIAASGEITKNFNTISQFNKLLNSPSEQEQVWNPNQNT</sequence>
<evidence type="ECO:0000256" key="4">
    <source>
        <dbReference type="ARBA" id="ARBA00022842"/>
    </source>
</evidence>
<dbReference type="InterPro" id="IPR022998">
    <property type="entry name" value="ThiamineP_synth_TenI"/>
</dbReference>
<dbReference type="EMBL" id="CP025791">
    <property type="protein sequence ID" value="AUP77546.1"/>
    <property type="molecule type" value="Genomic_DNA"/>
</dbReference>
<dbReference type="InterPro" id="IPR013785">
    <property type="entry name" value="Aldolase_TIM"/>
</dbReference>
<comment type="catalytic activity">
    <reaction evidence="6 9 10">
        <text>4-methyl-5-(2-phosphooxyethyl)-thiazole + 4-amino-2-methyl-5-(diphosphooxymethyl)pyrimidine + H(+) = thiamine phosphate + diphosphate</text>
        <dbReference type="Rhea" id="RHEA:22328"/>
        <dbReference type="ChEBI" id="CHEBI:15378"/>
        <dbReference type="ChEBI" id="CHEBI:33019"/>
        <dbReference type="ChEBI" id="CHEBI:37575"/>
        <dbReference type="ChEBI" id="CHEBI:57841"/>
        <dbReference type="ChEBI" id="CHEBI:58296"/>
        <dbReference type="EC" id="2.5.1.3"/>
    </reaction>
</comment>
<evidence type="ECO:0000313" key="14">
    <source>
        <dbReference type="Proteomes" id="UP000235826"/>
    </source>
</evidence>
<feature type="binding site" evidence="9">
    <location>
        <position position="66"/>
    </location>
    <ligand>
        <name>Mg(2+)</name>
        <dbReference type="ChEBI" id="CHEBI:18420"/>
    </ligand>
</feature>
<dbReference type="GO" id="GO:0004789">
    <property type="term" value="F:thiamine-phosphate diphosphorylase activity"/>
    <property type="evidence" value="ECO:0007669"/>
    <property type="project" value="UniProtKB-UniRule"/>
</dbReference>
<evidence type="ECO:0000256" key="5">
    <source>
        <dbReference type="ARBA" id="ARBA00022977"/>
    </source>
</evidence>
<dbReference type="RefSeq" id="WP_102754206.1">
    <property type="nucleotide sequence ID" value="NZ_CP025791.1"/>
</dbReference>
<dbReference type="KEGG" id="fek:C1H87_01950"/>
<keyword evidence="2 9" id="KW-0808">Transferase</keyword>
<dbReference type="GO" id="GO:0009228">
    <property type="term" value="P:thiamine biosynthetic process"/>
    <property type="evidence" value="ECO:0007669"/>
    <property type="project" value="UniProtKB-KW"/>
</dbReference>
<feature type="binding site" evidence="9">
    <location>
        <position position="163"/>
    </location>
    <ligand>
        <name>2-[(2R,5Z)-2-carboxy-4-methylthiazol-5(2H)-ylidene]ethyl phosphate</name>
        <dbReference type="ChEBI" id="CHEBI:62899"/>
    </ligand>
</feature>
<dbReference type="GO" id="GO:0000287">
    <property type="term" value="F:magnesium ion binding"/>
    <property type="evidence" value="ECO:0007669"/>
    <property type="project" value="UniProtKB-UniRule"/>
</dbReference>
<protein>
    <recommendedName>
        <fullName evidence="9">Thiamine-phosphate synthase</fullName>
        <shortName evidence="9">TP synthase</shortName>
        <shortName evidence="9">TPS</shortName>
        <ecNumber evidence="9">2.5.1.3</ecNumber>
    </recommendedName>
    <alternativeName>
        <fullName evidence="9">Thiamine-phosphate pyrophosphorylase</fullName>
        <shortName evidence="9">TMP pyrophosphorylase</shortName>
        <shortName evidence="9">TMP-PPase</shortName>
    </alternativeName>
</protein>
<dbReference type="Proteomes" id="UP000235826">
    <property type="component" value="Chromosome"/>
</dbReference>
<evidence type="ECO:0000256" key="9">
    <source>
        <dbReference type="HAMAP-Rule" id="MF_00097"/>
    </source>
</evidence>
<dbReference type="UniPathway" id="UPA00060">
    <property type="reaction ID" value="UER00141"/>
</dbReference>
<dbReference type="HAMAP" id="MF_00097">
    <property type="entry name" value="TMP_synthase"/>
    <property type="match status" value="1"/>
</dbReference>
<evidence type="ECO:0000259" key="12">
    <source>
        <dbReference type="Pfam" id="PF02581"/>
    </source>
</evidence>
<evidence type="ECO:0000256" key="3">
    <source>
        <dbReference type="ARBA" id="ARBA00022723"/>
    </source>
</evidence>
<dbReference type="PANTHER" id="PTHR20857">
    <property type="entry name" value="THIAMINE-PHOSPHATE PYROPHOSPHORYLASE"/>
    <property type="match status" value="1"/>
</dbReference>
<feature type="binding site" evidence="9">
    <location>
        <begin position="130"/>
        <end position="132"/>
    </location>
    <ligand>
        <name>2-[(2R,5Z)-2-carboxy-4-methylthiazol-5(2H)-ylidene]ethyl phosphate</name>
        <dbReference type="ChEBI" id="CHEBI:62899"/>
    </ligand>
</feature>
<evidence type="ECO:0000256" key="7">
    <source>
        <dbReference type="ARBA" id="ARBA00047851"/>
    </source>
</evidence>
<feature type="binding site" evidence="9">
    <location>
        <position position="65"/>
    </location>
    <ligand>
        <name>4-amino-2-methyl-5-(diphosphooxymethyl)pyrimidine</name>
        <dbReference type="ChEBI" id="CHEBI:57841"/>
    </ligand>
</feature>
<feature type="binding site" evidence="9">
    <location>
        <position position="85"/>
    </location>
    <ligand>
        <name>Mg(2+)</name>
        <dbReference type="ChEBI" id="CHEBI:18420"/>
    </ligand>
</feature>
<evidence type="ECO:0000313" key="13">
    <source>
        <dbReference type="EMBL" id="AUP77546.1"/>
    </source>
</evidence>
<keyword evidence="14" id="KW-1185">Reference proteome</keyword>
<reference evidence="13 14" key="1">
    <citation type="submission" date="2018-01" db="EMBL/GenBank/DDBJ databases">
        <title>Complete genome sequence of Flavivirga eckloniae ECD14 isolated from seaweed Ecklonia cava.</title>
        <authorList>
            <person name="Lee J.H."/>
            <person name="Baik K.S."/>
            <person name="Seong C.N."/>
        </authorList>
    </citation>
    <scope>NUCLEOTIDE SEQUENCE [LARGE SCALE GENOMIC DNA]</scope>
    <source>
        <strain evidence="13 14">ECD14</strain>
    </source>
</reference>
<keyword evidence="5 9" id="KW-0784">Thiamine biosynthesis</keyword>
<proteinExistence type="inferred from homology"/>
<keyword evidence="4 9" id="KW-0460">Magnesium</keyword>
<feature type="binding site" evidence="9">
    <location>
        <begin position="33"/>
        <end position="37"/>
    </location>
    <ligand>
        <name>4-amino-2-methyl-5-(diphosphooxymethyl)pyrimidine</name>
        <dbReference type="ChEBI" id="CHEBI:57841"/>
    </ligand>
</feature>
<organism evidence="13 14">
    <name type="scientific">Flavivirga eckloniae</name>
    <dbReference type="NCBI Taxonomy" id="1803846"/>
    <lineage>
        <taxon>Bacteria</taxon>
        <taxon>Pseudomonadati</taxon>
        <taxon>Bacteroidota</taxon>
        <taxon>Flavobacteriia</taxon>
        <taxon>Flavobacteriales</taxon>
        <taxon>Flavobacteriaceae</taxon>
        <taxon>Flavivirga</taxon>
    </lineage>
</organism>
<evidence type="ECO:0000256" key="2">
    <source>
        <dbReference type="ARBA" id="ARBA00022679"/>
    </source>
</evidence>
<dbReference type="NCBIfam" id="TIGR00693">
    <property type="entry name" value="thiE"/>
    <property type="match status" value="1"/>
</dbReference>
<evidence type="ECO:0000256" key="10">
    <source>
        <dbReference type="RuleBase" id="RU003826"/>
    </source>
</evidence>
<comment type="similarity">
    <text evidence="9 10">Belongs to the thiamine-phosphate synthase family.</text>
</comment>
<dbReference type="CDD" id="cd00564">
    <property type="entry name" value="TMP_TenI"/>
    <property type="match status" value="1"/>
</dbReference>
<feature type="binding site" evidence="9">
    <location>
        <position position="104"/>
    </location>
    <ligand>
        <name>4-amino-2-methyl-5-(diphosphooxymethyl)pyrimidine</name>
        <dbReference type="ChEBI" id="CHEBI:57841"/>
    </ligand>
</feature>
<comment type="catalytic activity">
    <reaction evidence="7 9 10">
        <text>2-(2-carboxy-4-methylthiazol-5-yl)ethyl phosphate + 4-amino-2-methyl-5-(diphosphooxymethyl)pyrimidine + 2 H(+) = thiamine phosphate + CO2 + diphosphate</text>
        <dbReference type="Rhea" id="RHEA:47848"/>
        <dbReference type="ChEBI" id="CHEBI:15378"/>
        <dbReference type="ChEBI" id="CHEBI:16526"/>
        <dbReference type="ChEBI" id="CHEBI:33019"/>
        <dbReference type="ChEBI" id="CHEBI:37575"/>
        <dbReference type="ChEBI" id="CHEBI:57841"/>
        <dbReference type="ChEBI" id="CHEBI:62890"/>
        <dbReference type="EC" id="2.5.1.3"/>
    </reaction>
</comment>
<gene>
    <name evidence="9 13" type="primary">thiE</name>
    <name evidence="13" type="ORF">C1H87_01950</name>
</gene>
<evidence type="ECO:0000256" key="8">
    <source>
        <dbReference type="ARBA" id="ARBA00047883"/>
    </source>
</evidence>
<feature type="domain" description="Thiamine phosphate synthase/TenI" evidence="12">
    <location>
        <begin position="12"/>
        <end position="185"/>
    </location>
</feature>
<evidence type="ECO:0000256" key="6">
    <source>
        <dbReference type="ARBA" id="ARBA00047334"/>
    </source>
</evidence>
<comment type="pathway">
    <text evidence="1 9 11">Cofactor biosynthesis; thiamine diphosphate biosynthesis; thiamine phosphate from 4-amino-2-methyl-5-diphosphomethylpyrimidine and 4-methyl-5-(2-phosphoethyl)-thiazole: step 1/1.</text>
</comment>
<accession>A0A2K9PKJ8</accession>